<dbReference type="SMART" id="SM01133">
    <property type="entry name" value="DeoC"/>
    <property type="match status" value="1"/>
</dbReference>
<dbReference type="InterPro" id="IPR013785">
    <property type="entry name" value="Aldolase_TIM"/>
</dbReference>
<evidence type="ECO:0000313" key="1">
    <source>
        <dbReference type="EMBL" id="UOF89573.1"/>
    </source>
</evidence>
<evidence type="ECO:0008006" key="3">
    <source>
        <dbReference type="Google" id="ProtNLM"/>
    </source>
</evidence>
<dbReference type="InterPro" id="IPR050456">
    <property type="entry name" value="DeoC/FbaB_aldolase"/>
</dbReference>
<dbReference type="Gene3D" id="3.20.20.70">
    <property type="entry name" value="Aldolase class I"/>
    <property type="match status" value="1"/>
</dbReference>
<dbReference type="PANTHER" id="PTHR47916:SF1">
    <property type="entry name" value="3-HYDROXY-5-PHOSPHONOOXYPENTANE-2,4-DIONE THIOLASE"/>
    <property type="match status" value="1"/>
</dbReference>
<dbReference type="EMBL" id="CP089291">
    <property type="protein sequence ID" value="UOF89573.1"/>
    <property type="molecule type" value="Genomic_DNA"/>
</dbReference>
<dbReference type="RefSeq" id="WP_347436263.1">
    <property type="nucleotide sequence ID" value="NZ_CP089291.1"/>
</dbReference>
<reference evidence="1" key="1">
    <citation type="submission" date="2021-12" db="EMBL/GenBank/DDBJ databases">
        <title>Alicyclobacillaceae gen. nov., sp. nov., isolated from chalcocite enrichment system.</title>
        <authorList>
            <person name="Jiang Z."/>
        </authorList>
    </citation>
    <scope>NUCLEOTIDE SEQUENCE</scope>
    <source>
        <strain evidence="1">MYW30-H2</strain>
    </source>
</reference>
<accession>A0ABY4CGN7</accession>
<sequence length="255" mass="28013">MTGKAYRMGRLFHPQDGRTVILPVDHGVAIGHVEGLRNPVSVLRDLVEEGPDAVLLNPGLNRAASDVFNHTGAPARILTVDTFFYDNAAFVQDRIGWAERAVVDGYDGMKVLLPWDTSIQERMATTRLVAELIKESETWQIPIIVEPTLLRGTNQDIRTLSDGVRIGFELGADILKTPYPASAEILQEWVESFKVPIVLLGGPKGSSDADLLRSVADAMRVGAKGVAIGRNVWQRTAPEAKAFFKQLIQIVHPEI</sequence>
<name>A0ABY4CGN7_9BACL</name>
<proteinExistence type="predicted"/>
<dbReference type="InterPro" id="IPR041720">
    <property type="entry name" value="FbaB-like"/>
</dbReference>
<dbReference type="PIRSF" id="PIRSF038992">
    <property type="entry name" value="Aldolase_Ia"/>
    <property type="match status" value="1"/>
</dbReference>
<dbReference type="Proteomes" id="UP000830167">
    <property type="component" value="Chromosome"/>
</dbReference>
<dbReference type="PANTHER" id="PTHR47916">
    <property type="entry name" value="FRUCTOSE-BISPHOSPHATE ALDOLASE CLASS 1"/>
    <property type="match status" value="1"/>
</dbReference>
<organism evidence="1 2">
    <name type="scientific">Fodinisporobacter ferrooxydans</name>
    <dbReference type="NCBI Taxonomy" id="2901836"/>
    <lineage>
        <taxon>Bacteria</taxon>
        <taxon>Bacillati</taxon>
        <taxon>Bacillota</taxon>
        <taxon>Bacilli</taxon>
        <taxon>Bacillales</taxon>
        <taxon>Alicyclobacillaceae</taxon>
        <taxon>Fodinisporobacter</taxon>
    </lineage>
</organism>
<dbReference type="Pfam" id="PF01791">
    <property type="entry name" value="DeoC"/>
    <property type="match status" value="1"/>
</dbReference>
<dbReference type="InterPro" id="IPR002915">
    <property type="entry name" value="DeoC/FbaB/LacD_aldolase"/>
</dbReference>
<evidence type="ECO:0000313" key="2">
    <source>
        <dbReference type="Proteomes" id="UP000830167"/>
    </source>
</evidence>
<protein>
    <recommendedName>
        <fullName evidence="3">Fructose-bisphosphate aldolase</fullName>
    </recommendedName>
</protein>
<keyword evidence="2" id="KW-1185">Reference proteome</keyword>
<dbReference type="SUPFAM" id="SSF51569">
    <property type="entry name" value="Aldolase"/>
    <property type="match status" value="1"/>
</dbReference>
<gene>
    <name evidence="1" type="ORF">LSG31_17040</name>
</gene>